<dbReference type="RefSeq" id="WP_138365110.1">
    <property type="nucleotide sequence ID" value="NZ_VCEJ01000002.1"/>
</dbReference>
<dbReference type="AlphaFoldDB" id="A0A5R9L6J9"/>
<dbReference type="EMBL" id="VCEJ01000002">
    <property type="protein sequence ID" value="TLV03900.1"/>
    <property type="molecule type" value="Genomic_DNA"/>
</dbReference>
<keyword evidence="2" id="KW-0732">Signal</keyword>
<proteinExistence type="predicted"/>
<feature type="compositionally biased region" description="Polar residues" evidence="1">
    <location>
        <begin position="43"/>
        <end position="65"/>
    </location>
</feature>
<evidence type="ECO:0000256" key="2">
    <source>
        <dbReference type="SAM" id="SignalP"/>
    </source>
</evidence>
<name>A0A5R9L6J9_9BACT</name>
<organism evidence="3 4">
    <name type="scientific">Dyadobacter luticola</name>
    <dbReference type="NCBI Taxonomy" id="1979387"/>
    <lineage>
        <taxon>Bacteria</taxon>
        <taxon>Pseudomonadati</taxon>
        <taxon>Bacteroidota</taxon>
        <taxon>Cytophagia</taxon>
        <taxon>Cytophagales</taxon>
        <taxon>Spirosomataceae</taxon>
        <taxon>Dyadobacter</taxon>
    </lineage>
</organism>
<sequence length="187" mass="19056">MKKSFIFAAAFTICAATASFAQQGTQSSTPAKPNANAGGHGQNTGTAAQSKQGSTAENTNKNGGKSASPGAANADPSGKAGAAATGATGPGGQQAQKTSENDESNRPGGEEHKNANDVGKYSGDNDSKSMLNSKEARDRRRKNMTESDTTLKSGSGSAAKNMKNNTGKTGNYKNEQIKVDQKTPAKP</sequence>
<dbReference type="OrthoDB" id="961277at2"/>
<comment type="caution">
    <text evidence="3">The sequence shown here is derived from an EMBL/GenBank/DDBJ whole genome shotgun (WGS) entry which is preliminary data.</text>
</comment>
<feature type="compositionally biased region" description="Low complexity" evidence="1">
    <location>
        <begin position="78"/>
        <end position="98"/>
    </location>
</feature>
<feature type="compositionally biased region" description="Polar residues" evidence="1">
    <location>
        <begin position="22"/>
        <end position="31"/>
    </location>
</feature>
<feature type="compositionally biased region" description="Basic and acidic residues" evidence="1">
    <location>
        <begin position="175"/>
        <end position="187"/>
    </location>
</feature>
<evidence type="ECO:0000313" key="3">
    <source>
        <dbReference type="EMBL" id="TLV03900.1"/>
    </source>
</evidence>
<feature type="compositionally biased region" description="Low complexity" evidence="1">
    <location>
        <begin position="160"/>
        <end position="174"/>
    </location>
</feature>
<feature type="compositionally biased region" description="Basic and acidic residues" evidence="1">
    <location>
        <begin position="99"/>
        <end position="115"/>
    </location>
</feature>
<protein>
    <submittedName>
        <fullName evidence="3">Uncharacterized protein</fullName>
    </submittedName>
</protein>
<accession>A0A5R9L6J9</accession>
<reference evidence="3 4" key="1">
    <citation type="submission" date="2019-05" db="EMBL/GenBank/DDBJ databases">
        <authorList>
            <person name="Qu J.-H."/>
        </authorList>
    </citation>
    <scope>NUCLEOTIDE SEQUENCE [LARGE SCALE GENOMIC DNA]</scope>
    <source>
        <strain evidence="3 4">T17</strain>
    </source>
</reference>
<feature type="compositionally biased region" description="Polar residues" evidence="1">
    <location>
        <begin position="146"/>
        <end position="158"/>
    </location>
</feature>
<keyword evidence="4" id="KW-1185">Reference proteome</keyword>
<dbReference type="Proteomes" id="UP000306402">
    <property type="component" value="Unassembled WGS sequence"/>
</dbReference>
<gene>
    <name evidence="3" type="ORF">FEN17_10015</name>
</gene>
<feature type="signal peptide" evidence="2">
    <location>
        <begin position="1"/>
        <end position="21"/>
    </location>
</feature>
<feature type="chain" id="PRO_5024401636" evidence="2">
    <location>
        <begin position="22"/>
        <end position="187"/>
    </location>
</feature>
<evidence type="ECO:0000256" key="1">
    <source>
        <dbReference type="SAM" id="MobiDB-lite"/>
    </source>
</evidence>
<evidence type="ECO:0000313" key="4">
    <source>
        <dbReference type="Proteomes" id="UP000306402"/>
    </source>
</evidence>
<feature type="region of interest" description="Disordered" evidence="1">
    <location>
        <begin position="21"/>
        <end position="187"/>
    </location>
</feature>